<dbReference type="PANTHER" id="PTHR43190:SF3">
    <property type="entry name" value="N-ACETYL-D-GLUCOSAMINE KINASE"/>
    <property type="match status" value="1"/>
</dbReference>
<dbReference type="InterPro" id="IPR043129">
    <property type="entry name" value="ATPase_NBD"/>
</dbReference>
<accession>A0A923HM11</accession>
<dbReference type="AlphaFoldDB" id="A0A923HM11"/>
<dbReference type="Proteomes" id="UP000627446">
    <property type="component" value="Unassembled WGS sequence"/>
</dbReference>
<evidence type="ECO:0000313" key="2">
    <source>
        <dbReference type="EMBL" id="MBC3881517.1"/>
    </source>
</evidence>
<dbReference type="Pfam" id="PF01869">
    <property type="entry name" value="BcrAD_BadFG"/>
    <property type="match status" value="1"/>
</dbReference>
<gene>
    <name evidence="2" type="ORF">H8K36_09050</name>
</gene>
<dbReference type="SUPFAM" id="SSF53067">
    <property type="entry name" value="Actin-like ATPase domain"/>
    <property type="match status" value="2"/>
</dbReference>
<comment type="caution">
    <text evidence="2">The sequence shown here is derived from an EMBL/GenBank/DDBJ whole genome shotgun (WGS) entry which is preliminary data.</text>
</comment>
<proteinExistence type="predicted"/>
<dbReference type="EMBL" id="JACOFZ010000002">
    <property type="protein sequence ID" value="MBC3881517.1"/>
    <property type="molecule type" value="Genomic_DNA"/>
</dbReference>
<reference evidence="2" key="1">
    <citation type="submission" date="2020-08" db="EMBL/GenBank/DDBJ databases">
        <title>Novel species isolated from subtropical streams in China.</title>
        <authorList>
            <person name="Lu H."/>
        </authorList>
    </citation>
    <scope>NUCLEOTIDE SEQUENCE</scope>
    <source>
        <strain evidence="2">LX22W</strain>
    </source>
</reference>
<dbReference type="InterPro" id="IPR052519">
    <property type="entry name" value="Euk-type_GlcNAc_Kinase"/>
</dbReference>
<dbReference type="InterPro" id="IPR002731">
    <property type="entry name" value="ATPase_BadF"/>
</dbReference>
<protein>
    <submittedName>
        <fullName evidence="2">ATPase</fullName>
    </submittedName>
</protein>
<feature type="domain" description="ATPase BadF/BadG/BcrA/BcrD type" evidence="1">
    <location>
        <begin position="2"/>
        <end position="256"/>
    </location>
</feature>
<sequence length="296" mass="32144">MGGSQTRWTLLDSTAQLQAEGHTQGATALRLHESDSQTSLRHIFTEIAQTLPPSISTPSLWVCAGLTGLVGSEHQSLARDLIATIFKTDVKQVKVHNDIEIAYYSAFEAGEGYLIYAGTGSIGAYIDAQGQLHRVGGHGYILDDAGGGYWIAREALKHIWRQEDEQPGNWQTSALAQAVFAHIGGHDWQSSRQFLYQGSRGDVGRLAIAVAASADRDAQALAILHSAGKELARLAQLLCQRFGTKPLALAGRVRELHPMISDSFRQHLPAEARLHITANTAQHAAAQLALKDMQRI</sequence>
<dbReference type="PANTHER" id="PTHR43190">
    <property type="entry name" value="N-ACETYL-D-GLUCOSAMINE KINASE"/>
    <property type="match status" value="1"/>
</dbReference>
<name>A0A923HM11_9BURK</name>
<keyword evidence="3" id="KW-1185">Reference proteome</keyword>
<organism evidence="2 3">
    <name type="scientific">Undibacterium nitidum</name>
    <dbReference type="NCBI Taxonomy" id="2762298"/>
    <lineage>
        <taxon>Bacteria</taxon>
        <taxon>Pseudomonadati</taxon>
        <taxon>Pseudomonadota</taxon>
        <taxon>Betaproteobacteria</taxon>
        <taxon>Burkholderiales</taxon>
        <taxon>Oxalobacteraceae</taxon>
        <taxon>Undibacterium</taxon>
    </lineage>
</organism>
<evidence type="ECO:0000313" key="3">
    <source>
        <dbReference type="Proteomes" id="UP000627446"/>
    </source>
</evidence>
<dbReference type="Gene3D" id="3.30.420.40">
    <property type="match status" value="2"/>
</dbReference>
<evidence type="ECO:0000259" key="1">
    <source>
        <dbReference type="Pfam" id="PF01869"/>
    </source>
</evidence>